<gene>
    <name evidence="2" type="ORF">NCTC11923_00760</name>
</gene>
<dbReference type="STRING" id="1278298.GCA_000428685_00283"/>
<sequence>MDEAQEGSVMEPAEPMDRLTGLRAVWEVIRLDLLLAQRPPRIAAMAALYGVTIFHAVGYPLMEIGRVAVFVIPVAILVVNELMWASPSRAGASFLYAALPIERGHVVGARLLITGAHVLMISAMVLATLAITERDAEAWRSNILYFLVALMLVAISLPIALIRSQAVRLSMIALLYFLAPAVVGFVEGFTQGIKGGEYAPGASALTVSAPGLWLCAASCAAVVVASGLLTAWMYKRQDL</sequence>
<evidence type="ECO:0000256" key="1">
    <source>
        <dbReference type="SAM" id="Phobius"/>
    </source>
</evidence>
<feature type="transmembrane region" description="Helical" evidence="1">
    <location>
        <begin position="42"/>
        <end position="61"/>
    </location>
</feature>
<keyword evidence="3" id="KW-1185">Reference proteome</keyword>
<dbReference type="KEGG" id="asla:NCTC11923_00760"/>
<feature type="transmembrane region" description="Helical" evidence="1">
    <location>
        <begin position="169"/>
        <end position="190"/>
    </location>
</feature>
<dbReference type="InterPro" id="IPR025699">
    <property type="entry name" value="ABC2_memb-like"/>
</dbReference>
<keyword evidence="1" id="KW-1133">Transmembrane helix</keyword>
<keyword evidence="1" id="KW-0472">Membrane</keyword>
<proteinExistence type="predicted"/>
<dbReference type="EMBL" id="LR134363">
    <property type="protein sequence ID" value="VEG74140.1"/>
    <property type="molecule type" value="Genomic_DNA"/>
</dbReference>
<dbReference type="Pfam" id="PF13346">
    <property type="entry name" value="ABC2_membrane_5"/>
    <property type="match status" value="1"/>
</dbReference>
<dbReference type="AlphaFoldDB" id="A0A3S4U1G4"/>
<name>A0A3S4U1G4_9ACTO</name>
<keyword evidence="1" id="KW-0812">Transmembrane</keyword>
<feature type="transmembrane region" description="Helical" evidence="1">
    <location>
        <begin position="210"/>
        <end position="234"/>
    </location>
</feature>
<protein>
    <recommendedName>
        <fullName evidence="4">ABC-2 family transporter protein</fullName>
    </recommendedName>
</protein>
<evidence type="ECO:0000313" key="3">
    <source>
        <dbReference type="Proteomes" id="UP000276899"/>
    </source>
</evidence>
<feature type="transmembrane region" description="Helical" evidence="1">
    <location>
        <begin position="107"/>
        <end position="131"/>
    </location>
</feature>
<accession>A0A3S4U1G4</accession>
<dbReference type="Proteomes" id="UP000276899">
    <property type="component" value="Chromosome"/>
</dbReference>
<evidence type="ECO:0008006" key="4">
    <source>
        <dbReference type="Google" id="ProtNLM"/>
    </source>
</evidence>
<evidence type="ECO:0000313" key="2">
    <source>
        <dbReference type="EMBL" id="VEG74140.1"/>
    </source>
</evidence>
<organism evidence="2 3">
    <name type="scientific">Actinomyces slackii</name>
    <dbReference type="NCBI Taxonomy" id="52774"/>
    <lineage>
        <taxon>Bacteria</taxon>
        <taxon>Bacillati</taxon>
        <taxon>Actinomycetota</taxon>
        <taxon>Actinomycetes</taxon>
        <taxon>Actinomycetales</taxon>
        <taxon>Actinomycetaceae</taxon>
        <taxon>Actinomyces</taxon>
    </lineage>
</organism>
<feature type="transmembrane region" description="Helical" evidence="1">
    <location>
        <begin position="67"/>
        <end position="86"/>
    </location>
</feature>
<feature type="transmembrane region" description="Helical" evidence="1">
    <location>
        <begin position="143"/>
        <end position="162"/>
    </location>
</feature>
<reference evidence="2 3" key="1">
    <citation type="submission" date="2018-12" db="EMBL/GenBank/DDBJ databases">
        <authorList>
            <consortium name="Pathogen Informatics"/>
        </authorList>
    </citation>
    <scope>NUCLEOTIDE SEQUENCE [LARGE SCALE GENOMIC DNA]</scope>
    <source>
        <strain evidence="2 3">NCTC11923</strain>
    </source>
</reference>